<evidence type="ECO:0000313" key="1">
    <source>
        <dbReference type="EMBL" id="KCW56716.1"/>
    </source>
</evidence>
<gene>
    <name evidence="1" type="ORF">EUGRSUZ_I02407</name>
</gene>
<dbReference type="InParanoid" id="A0A059ASP1"/>
<dbReference type="AlphaFoldDB" id="A0A059ASP1"/>
<dbReference type="Gramene" id="KCW56716">
    <property type="protein sequence ID" value="KCW56716"/>
    <property type="gene ID" value="EUGRSUZ_I02407"/>
</dbReference>
<accession>A0A059ASP1</accession>
<organism evidence="1">
    <name type="scientific">Eucalyptus grandis</name>
    <name type="common">Flooded gum</name>
    <dbReference type="NCBI Taxonomy" id="71139"/>
    <lineage>
        <taxon>Eukaryota</taxon>
        <taxon>Viridiplantae</taxon>
        <taxon>Streptophyta</taxon>
        <taxon>Embryophyta</taxon>
        <taxon>Tracheophyta</taxon>
        <taxon>Spermatophyta</taxon>
        <taxon>Magnoliopsida</taxon>
        <taxon>eudicotyledons</taxon>
        <taxon>Gunneridae</taxon>
        <taxon>Pentapetalae</taxon>
        <taxon>rosids</taxon>
        <taxon>malvids</taxon>
        <taxon>Myrtales</taxon>
        <taxon>Myrtaceae</taxon>
        <taxon>Myrtoideae</taxon>
        <taxon>Eucalypteae</taxon>
        <taxon>Eucalyptus</taxon>
    </lineage>
</organism>
<reference evidence="1" key="1">
    <citation type="submission" date="2013-07" db="EMBL/GenBank/DDBJ databases">
        <title>The genome of Eucalyptus grandis.</title>
        <authorList>
            <person name="Schmutz J."/>
            <person name="Hayes R."/>
            <person name="Myburg A."/>
            <person name="Tuskan G."/>
            <person name="Grattapaglia D."/>
            <person name="Rokhsar D.S."/>
        </authorList>
    </citation>
    <scope>NUCLEOTIDE SEQUENCE</scope>
    <source>
        <tissue evidence="1">Leaf extractions</tissue>
    </source>
</reference>
<sequence length="83" mass="9775">MSIMQRPNQTRGVIAICNHLSNKLKIQMQLNLRFSTWSYTTVFFGCFGDHGLSHKWVLADFNEPMRFFSLALKRIHSRLQSSW</sequence>
<dbReference type="EMBL" id="KK198761">
    <property type="protein sequence ID" value="KCW56716.1"/>
    <property type="molecule type" value="Genomic_DNA"/>
</dbReference>
<protein>
    <submittedName>
        <fullName evidence="1">Uncharacterized protein</fullName>
    </submittedName>
</protein>
<proteinExistence type="predicted"/>
<name>A0A059ASP1_EUCGR</name>